<comment type="caution">
    <text evidence="2">The sequence shown here is derived from an EMBL/GenBank/DDBJ whole genome shotgun (WGS) entry which is preliminary data.</text>
</comment>
<keyword evidence="3" id="KW-1185">Reference proteome</keyword>
<evidence type="ECO:0000313" key="3">
    <source>
        <dbReference type="Proteomes" id="UP000290572"/>
    </source>
</evidence>
<proteinExistence type="predicted"/>
<accession>A0A498M7N9</accession>
<gene>
    <name evidence="2" type="ORF">ROHU_027162</name>
</gene>
<protein>
    <submittedName>
        <fullName evidence="2">Uncharacterized protein</fullName>
    </submittedName>
</protein>
<dbReference type="EMBL" id="QBIY01012768">
    <property type="protein sequence ID" value="RXN16959.1"/>
    <property type="molecule type" value="Genomic_DNA"/>
</dbReference>
<evidence type="ECO:0000256" key="1">
    <source>
        <dbReference type="SAM" id="MobiDB-lite"/>
    </source>
</evidence>
<sequence length="277" mass="30174">MRCIVLHDASKIEHLSAEMASIRKTVSEQLTACENLCGITTDINQRLTVIEQPCASKGNAAITMAVIEQPSAGKGDAVATMASEEVQLYGPNHREPAPGSSALAVTEETAGGGSEVKKSPAWSHVLKHGKHKQRPRKRSTVERNKTSMVPPREKKTYSIVGTGAVGNIHAVTTKLVSVFVTKLAPDLESETLANYLKEQLSRDVICQKIVNEYTRYSSFKVTAECKEVGEMYMLQLWPEGAYVRRFYENRIPRAVVGAGVKAPPGTGMSAPEPRVSH</sequence>
<reference evidence="2 3" key="1">
    <citation type="submission" date="2018-03" db="EMBL/GenBank/DDBJ databases">
        <title>Draft genome sequence of Rohu Carp (Labeo rohita).</title>
        <authorList>
            <person name="Das P."/>
            <person name="Kushwaha B."/>
            <person name="Joshi C.G."/>
            <person name="Kumar D."/>
            <person name="Nagpure N.S."/>
            <person name="Sahoo L."/>
            <person name="Das S.P."/>
            <person name="Bit A."/>
            <person name="Patnaik S."/>
            <person name="Meher P.K."/>
            <person name="Jayasankar P."/>
            <person name="Koringa P.G."/>
            <person name="Patel N.V."/>
            <person name="Hinsu A.T."/>
            <person name="Kumar R."/>
            <person name="Pandey M."/>
            <person name="Agarwal S."/>
            <person name="Srivastava S."/>
            <person name="Singh M."/>
            <person name="Iquebal M.A."/>
            <person name="Jaiswal S."/>
            <person name="Angadi U.B."/>
            <person name="Kumar N."/>
            <person name="Raza M."/>
            <person name="Shah T.M."/>
            <person name="Rai A."/>
            <person name="Jena J.K."/>
        </authorList>
    </citation>
    <scope>NUCLEOTIDE SEQUENCE [LARGE SCALE GENOMIC DNA]</scope>
    <source>
        <strain evidence="2">DASCIFA01</strain>
        <tissue evidence="2">Testis</tissue>
    </source>
</reference>
<feature type="compositionally biased region" description="Basic and acidic residues" evidence="1">
    <location>
        <begin position="139"/>
        <end position="152"/>
    </location>
</feature>
<dbReference type="Proteomes" id="UP000290572">
    <property type="component" value="Unassembled WGS sequence"/>
</dbReference>
<evidence type="ECO:0000313" key="2">
    <source>
        <dbReference type="EMBL" id="RXN16959.1"/>
    </source>
</evidence>
<name>A0A498M7N9_LABRO</name>
<feature type="region of interest" description="Disordered" evidence="1">
    <location>
        <begin position="130"/>
        <end position="152"/>
    </location>
</feature>
<organism evidence="2 3">
    <name type="scientific">Labeo rohita</name>
    <name type="common">Indian major carp</name>
    <name type="synonym">Cyprinus rohita</name>
    <dbReference type="NCBI Taxonomy" id="84645"/>
    <lineage>
        <taxon>Eukaryota</taxon>
        <taxon>Metazoa</taxon>
        <taxon>Chordata</taxon>
        <taxon>Craniata</taxon>
        <taxon>Vertebrata</taxon>
        <taxon>Euteleostomi</taxon>
        <taxon>Actinopterygii</taxon>
        <taxon>Neopterygii</taxon>
        <taxon>Teleostei</taxon>
        <taxon>Ostariophysi</taxon>
        <taxon>Cypriniformes</taxon>
        <taxon>Cyprinidae</taxon>
        <taxon>Labeoninae</taxon>
        <taxon>Labeonini</taxon>
        <taxon>Labeo</taxon>
    </lineage>
</organism>
<dbReference type="AlphaFoldDB" id="A0A498M7N9"/>